<feature type="compositionally biased region" description="Basic residues" evidence="13">
    <location>
        <begin position="104"/>
        <end position="113"/>
    </location>
</feature>
<dbReference type="OrthoDB" id="6755010at2759"/>
<dbReference type="Gene3D" id="3.90.1600.10">
    <property type="entry name" value="Palm domain of DNA polymerase"/>
    <property type="match status" value="2"/>
</dbReference>
<reference evidence="19" key="1">
    <citation type="submission" date="2016-05" db="EMBL/GenBank/DDBJ databases">
        <title>Comparative genomics of biotechnologically important yeasts.</title>
        <authorList>
            <consortium name="DOE Joint Genome Institute"/>
            <person name="Riley R."/>
            <person name="Haridas S."/>
            <person name="Wolfe K.H."/>
            <person name="Lopes M.R."/>
            <person name="Hittinger C.T."/>
            <person name="Goker M."/>
            <person name="Salamov A."/>
            <person name="Wisecaver J."/>
            <person name="Long T.M."/>
            <person name="Aerts A.L."/>
            <person name="Barry K."/>
            <person name="Choi C."/>
            <person name="Clum A."/>
            <person name="Coughlan A.Y."/>
            <person name="Deshpande S."/>
            <person name="Douglass A.P."/>
            <person name="Hanson S.J."/>
            <person name="Klenk H.-P."/>
            <person name="Labutti K."/>
            <person name="Lapidus A."/>
            <person name="Lindquist E."/>
            <person name="Lipzen A."/>
            <person name="Meier-Kolthoff J.P."/>
            <person name="Ohm R.A."/>
            <person name="Otillar R.P."/>
            <person name="Pangilinan J."/>
            <person name="Peng Y."/>
            <person name="Rokas A."/>
            <person name="Rosa C.A."/>
            <person name="Scheuner C."/>
            <person name="Sibirny A.A."/>
            <person name="Slot J.C."/>
            <person name="Stielow J.B."/>
            <person name="Sun H."/>
            <person name="Kurtzman C.P."/>
            <person name="Blackwell M."/>
            <person name="Grigoriev I.V."/>
            <person name="Jeffries T.W."/>
        </authorList>
    </citation>
    <scope>NUCLEOTIDE SEQUENCE [LARGE SCALE GENOMIC DNA]</scope>
    <source>
        <strain evidence="19">NRRL Y-2460</strain>
    </source>
</reference>
<dbReference type="NCBIfam" id="TIGR00592">
    <property type="entry name" value="pol2"/>
    <property type="match status" value="1"/>
</dbReference>
<dbReference type="FunFam" id="3.30.70.2820:FF:000001">
    <property type="entry name" value="DNA polymerase"/>
    <property type="match status" value="1"/>
</dbReference>
<feature type="domain" description="DNA polymerase alpha catalytic subunit N-terminal" evidence="17">
    <location>
        <begin position="9"/>
        <end position="73"/>
    </location>
</feature>
<evidence type="ECO:0000256" key="9">
    <source>
        <dbReference type="ARBA" id="ARBA00022932"/>
    </source>
</evidence>
<evidence type="ECO:0000256" key="5">
    <source>
        <dbReference type="ARBA" id="ARBA00022705"/>
    </source>
</evidence>
<dbReference type="InterPro" id="IPR015088">
    <property type="entry name" value="Znf_DNA-dir_DNA_pol_B_alpha"/>
</dbReference>
<dbReference type="EMBL" id="KV454011">
    <property type="protein sequence ID" value="ODV97798.1"/>
    <property type="molecule type" value="Genomic_DNA"/>
</dbReference>
<dbReference type="STRING" id="669874.A0A1E4U1L7"/>
<dbReference type="SMART" id="SM00486">
    <property type="entry name" value="POLBc"/>
    <property type="match status" value="1"/>
</dbReference>
<dbReference type="Pfam" id="PF03104">
    <property type="entry name" value="DNA_pol_B_exo1"/>
    <property type="match status" value="1"/>
</dbReference>
<keyword evidence="3 12" id="KW-0808">Transferase</keyword>
<dbReference type="GO" id="GO:0000731">
    <property type="term" value="P:DNA synthesis involved in DNA repair"/>
    <property type="evidence" value="ECO:0007669"/>
    <property type="project" value="EnsemblFungi"/>
</dbReference>
<dbReference type="GO" id="GO:0006272">
    <property type="term" value="P:leading strand elongation"/>
    <property type="evidence" value="ECO:0007669"/>
    <property type="project" value="TreeGrafter"/>
</dbReference>
<dbReference type="Pfam" id="PF00136">
    <property type="entry name" value="DNA_pol_B"/>
    <property type="match status" value="1"/>
</dbReference>
<organism evidence="18 19">
    <name type="scientific">Pachysolen tannophilus NRRL Y-2460</name>
    <dbReference type="NCBI Taxonomy" id="669874"/>
    <lineage>
        <taxon>Eukaryota</taxon>
        <taxon>Fungi</taxon>
        <taxon>Dikarya</taxon>
        <taxon>Ascomycota</taxon>
        <taxon>Saccharomycotina</taxon>
        <taxon>Pichiomycetes</taxon>
        <taxon>Pachysolenaceae</taxon>
        <taxon>Pachysolen</taxon>
    </lineage>
</organism>
<evidence type="ECO:0000256" key="4">
    <source>
        <dbReference type="ARBA" id="ARBA00022695"/>
    </source>
</evidence>
<dbReference type="GO" id="GO:0008270">
    <property type="term" value="F:zinc ion binding"/>
    <property type="evidence" value="ECO:0007669"/>
    <property type="project" value="UniProtKB-KW"/>
</dbReference>
<keyword evidence="7" id="KW-0863">Zinc-finger</keyword>
<comment type="similarity">
    <text evidence="2 12">Belongs to the DNA polymerase type-B family.</text>
</comment>
<dbReference type="CDD" id="cd05532">
    <property type="entry name" value="POLBc_alpha"/>
    <property type="match status" value="1"/>
</dbReference>
<dbReference type="GO" id="GO:0000166">
    <property type="term" value="F:nucleotide binding"/>
    <property type="evidence" value="ECO:0007669"/>
    <property type="project" value="InterPro"/>
</dbReference>
<dbReference type="PANTHER" id="PTHR45861:SF1">
    <property type="entry name" value="DNA POLYMERASE ALPHA CATALYTIC SUBUNIT"/>
    <property type="match status" value="1"/>
</dbReference>
<evidence type="ECO:0000313" key="18">
    <source>
        <dbReference type="EMBL" id="ODV97798.1"/>
    </source>
</evidence>
<dbReference type="InterPro" id="IPR006133">
    <property type="entry name" value="DNA-dir_DNA_pol_B_exonuc"/>
</dbReference>
<dbReference type="GO" id="GO:1902975">
    <property type="term" value="P:mitotic DNA replication initiation"/>
    <property type="evidence" value="ECO:0007669"/>
    <property type="project" value="InterPro"/>
</dbReference>
<dbReference type="GO" id="GO:0006302">
    <property type="term" value="P:double-strand break repair"/>
    <property type="evidence" value="ECO:0007669"/>
    <property type="project" value="EnsemblFungi"/>
</dbReference>
<dbReference type="FunFam" id="1.10.132.60:FF:000004">
    <property type="entry name" value="DNA polymerase"/>
    <property type="match status" value="1"/>
</dbReference>
<dbReference type="GO" id="GO:0003688">
    <property type="term" value="F:DNA replication origin binding"/>
    <property type="evidence" value="ECO:0007669"/>
    <property type="project" value="TreeGrafter"/>
</dbReference>
<feature type="region of interest" description="Disordered" evidence="13">
    <location>
        <begin position="280"/>
        <end position="300"/>
    </location>
</feature>
<dbReference type="Gene3D" id="3.30.70.2820">
    <property type="match status" value="1"/>
</dbReference>
<dbReference type="SUPFAM" id="SSF56672">
    <property type="entry name" value="DNA/RNA polymerases"/>
    <property type="match status" value="1"/>
</dbReference>
<keyword evidence="9 12" id="KW-0239">DNA-directed DNA polymerase</keyword>
<dbReference type="GO" id="GO:0003887">
    <property type="term" value="F:DNA-directed DNA polymerase activity"/>
    <property type="evidence" value="ECO:0007669"/>
    <property type="project" value="UniProtKB-KW"/>
</dbReference>
<keyword evidence="11" id="KW-0539">Nucleus</keyword>
<dbReference type="Gene3D" id="1.10.3200.20">
    <property type="entry name" value="DNA Polymerase alpha, zinc finger"/>
    <property type="match status" value="1"/>
</dbReference>
<evidence type="ECO:0000256" key="7">
    <source>
        <dbReference type="ARBA" id="ARBA00022771"/>
    </source>
</evidence>
<dbReference type="InterPro" id="IPR012337">
    <property type="entry name" value="RNaseH-like_sf"/>
</dbReference>
<feature type="domain" description="DNA-directed DNA polymerase family B exonuclease" evidence="15">
    <location>
        <begin position="513"/>
        <end position="759"/>
    </location>
</feature>
<feature type="region of interest" description="Disordered" evidence="13">
    <location>
        <begin position="60"/>
        <end position="139"/>
    </location>
</feature>
<dbReference type="InterPro" id="IPR006172">
    <property type="entry name" value="DNA-dir_DNA_pol_B"/>
</dbReference>
<dbReference type="PRINTS" id="PR00106">
    <property type="entry name" value="DNAPOLB"/>
</dbReference>
<keyword evidence="6" id="KW-0479">Metal-binding</keyword>
<dbReference type="InterPro" id="IPR038256">
    <property type="entry name" value="Pol_alpha_znc_sf"/>
</dbReference>
<dbReference type="GO" id="GO:0006279">
    <property type="term" value="P:premeiotic DNA replication"/>
    <property type="evidence" value="ECO:0007669"/>
    <property type="project" value="EnsemblFungi"/>
</dbReference>
<dbReference type="InterPro" id="IPR023211">
    <property type="entry name" value="DNA_pol_palm_dom_sf"/>
</dbReference>
<feature type="domain" description="Zinc finger DNA-directed DNA polymerase family B alpha" evidence="16">
    <location>
        <begin position="1316"/>
        <end position="1515"/>
    </location>
</feature>
<feature type="domain" description="DNA-directed DNA polymerase family B multifunctional" evidence="14">
    <location>
        <begin position="824"/>
        <end position="1278"/>
    </location>
</feature>
<evidence type="ECO:0000259" key="14">
    <source>
        <dbReference type="Pfam" id="PF00136"/>
    </source>
</evidence>
<dbReference type="GO" id="GO:0003697">
    <property type="term" value="F:single-stranded DNA binding"/>
    <property type="evidence" value="ECO:0007669"/>
    <property type="project" value="TreeGrafter"/>
</dbReference>
<dbReference type="PANTHER" id="PTHR45861">
    <property type="entry name" value="DNA POLYMERASE ALPHA CATALYTIC SUBUNIT"/>
    <property type="match status" value="1"/>
</dbReference>
<dbReference type="InterPro" id="IPR036397">
    <property type="entry name" value="RNaseH_sf"/>
</dbReference>
<evidence type="ECO:0000256" key="13">
    <source>
        <dbReference type="SAM" id="MobiDB-lite"/>
    </source>
</evidence>
<name>A0A1E4U1L7_PACTA</name>
<dbReference type="SUPFAM" id="SSF53098">
    <property type="entry name" value="Ribonuclease H-like"/>
    <property type="match status" value="1"/>
</dbReference>
<dbReference type="Gene3D" id="3.30.420.10">
    <property type="entry name" value="Ribonuclease H-like superfamily/Ribonuclease H"/>
    <property type="match status" value="1"/>
</dbReference>
<evidence type="ECO:0000256" key="12">
    <source>
        <dbReference type="RuleBase" id="RU000442"/>
    </source>
</evidence>
<dbReference type="Pfam" id="PF08996">
    <property type="entry name" value="zf-DNA_Pol"/>
    <property type="match status" value="1"/>
</dbReference>
<dbReference type="InterPro" id="IPR042087">
    <property type="entry name" value="DNA_pol_B_thumb"/>
</dbReference>
<dbReference type="GO" id="GO:0006273">
    <property type="term" value="P:lagging strand elongation"/>
    <property type="evidence" value="ECO:0007669"/>
    <property type="project" value="TreeGrafter"/>
</dbReference>
<keyword evidence="5 12" id="KW-0235">DNA replication</keyword>
<dbReference type="Gene3D" id="1.10.132.60">
    <property type="entry name" value="DNA polymerase family B, C-terminal domain"/>
    <property type="match status" value="1"/>
</dbReference>
<dbReference type="FunFam" id="1.10.287.690:FF:000003">
    <property type="entry name" value="DNA polymerase"/>
    <property type="match status" value="1"/>
</dbReference>
<evidence type="ECO:0000256" key="1">
    <source>
        <dbReference type="ARBA" id="ARBA00004123"/>
    </source>
</evidence>
<feature type="compositionally biased region" description="Low complexity" evidence="13">
    <location>
        <begin position="121"/>
        <end position="138"/>
    </location>
</feature>
<dbReference type="Gene3D" id="2.40.50.730">
    <property type="match status" value="1"/>
</dbReference>
<evidence type="ECO:0000256" key="2">
    <source>
        <dbReference type="ARBA" id="ARBA00005755"/>
    </source>
</evidence>
<evidence type="ECO:0000256" key="8">
    <source>
        <dbReference type="ARBA" id="ARBA00022833"/>
    </source>
</evidence>
<dbReference type="PROSITE" id="PS00116">
    <property type="entry name" value="DNA_POLYMERASE_B"/>
    <property type="match status" value="1"/>
</dbReference>
<evidence type="ECO:0000313" key="19">
    <source>
        <dbReference type="Proteomes" id="UP000094236"/>
    </source>
</evidence>
<dbReference type="GO" id="GO:0006278">
    <property type="term" value="P:RNA-templated DNA biosynthetic process"/>
    <property type="evidence" value="ECO:0007669"/>
    <property type="project" value="EnsemblFungi"/>
</dbReference>
<dbReference type="InterPro" id="IPR017964">
    <property type="entry name" value="DNA-dir_DNA_pol_B_CS"/>
</dbReference>
<dbReference type="GO" id="GO:0005658">
    <property type="term" value="C:alpha DNA polymerase:primase complex"/>
    <property type="evidence" value="ECO:0007669"/>
    <property type="project" value="EnsemblFungi"/>
</dbReference>
<dbReference type="InterPro" id="IPR045846">
    <property type="entry name" value="POLBc_alpha"/>
</dbReference>
<dbReference type="CDD" id="cd05776">
    <property type="entry name" value="DNA_polB_alpha_exo"/>
    <property type="match status" value="1"/>
</dbReference>
<proteinExistence type="inferred from homology"/>
<dbReference type="Proteomes" id="UP000094236">
    <property type="component" value="Unassembled WGS sequence"/>
</dbReference>
<evidence type="ECO:0000256" key="6">
    <source>
        <dbReference type="ARBA" id="ARBA00022723"/>
    </source>
</evidence>
<keyword evidence="8" id="KW-0862">Zinc</keyword>
<keyword evidence="4 12" id="KW-0548">Nucleotidyltransferase</keyword>
<dbReference type="GO" id="GO:0003682">
    <property type="term" value="F:chromatin binding"/>
    <property type="evidence" value="ECO:0007669"/>
    <property type="project" value="TreeGrafter"/>
</dbReference>
<evidence type="ECO:0000256" key="10">
    <source>
        <dbReference type="ARBA" id="ARBA00023125"/>
    </source>
</evidence>
<evidence type="ECO:0000259" key="17">
    <source>
        <dbReference type="Pfam" id="PF12254"/>
    </source>
</evidence>
<dbReference type="InterPro" id="IPR024647">
    <property type="entry name" value="DNA_pol_a_cat_su_N"/>
</dbReference>
<dbReference type="InterPro" id="IPR043502">
    <property type="entry name" value="DNA/RNA_pol_sf"/>
</dbReference>
<dbReference type="InterPro" id="IPR006134">
    <property type="entry name" value="DNA-dir_DNA_pol_B_multi_dom"/>
</dbReference>
<feature type="compositionally biased region" description="Acidic residues" evidence="13">
    <location>
        <begin position="81"/>
        <end position="93"/>
    </location>
</feature>
<sequence length="1526" mass="172853">MAKKADKFARFKAARAAKSSLAVFDNDDEDYNLYDEVDEDEYRKHKRDELLKDDFVVQDNGEGYVDNGVDEWDSRTHNYYSEEESNGGDDGSEGGEGNGDGKGAKKRKRKVKKNPTIAEFLNKNHQNNSSGNNSNLISGKKKLDITSFDDILNDFDVKKSTTSTSNSSFNFLKSGLQKKDIFSSAKKQTFSTPNNSSLKRENAFSLFKNDDFSSHKKLKISSDNNVDDSFTIEQPSSPIVFKKDTMDGDIGMADISKIKNLTSGKDPLSPLIKETEEIELEKLDDDNDNEEEEDDDDDDDIIVSRRPRAATSRVDRSVNLAATKKLPTVKSTHLNSSPIGSLTNLSSNGLTSSPTRTSTVTKLSSDDIIELDEDEENPSFKMYWLDYAEVGNSLLLFGKMKTKNNELVSGVVQINNIARNLYFLPRKFRQTDDGLTDEKVTALDVHEEIVPLLLEKYGLDSLRAKPEVKKYAFELPNIPREETEYLKVLLPYDTPKNSRLTLPSELEGETFSHLFGSNNSIFETFVLERNIMGPCWLEFKNGDFKSLQNISHCRVEVSINSPNECVVMKDQLPSPPLNVVSISVQTTMNSKSNKQEIAAVSLAVYKDLPQDLPIDENLQPNDTVTLVRNIAFPPGILPLAKQQNFNLRTFKDEKTLLNCLCALIKVNDPDTFVGHRLENISLDALVHRMYDLQISTWSNFGRRNRKSWPDRFGSSSNNKNGLNNLQVREIFQGRLLCDIANEMGQSLTTKCQSWDLSEMYQVVCKKTSIDFEINLSNPKILEDANTLMINLKEILKNALISAEIAFRIQILSLSKQLTNLAGNAWSHTLGGTRAGRNEYILLHEFTRNGYIVPDKENRYNRNAEIRAAKTMNDEDRNDDAIATSSKKSKYQGGLVFEPEKGLHKNYVLVMDFNSLYPSIIQEFNICFTTVNRSLSNQDEIPSVPDLGIEQGVLPRLLATLVNRRREVKKLLKDSKSTQAEKIQYDIKQQALKLTANSMYGCLGYVNSRFYAKPLAMLVTNKGREILMDTRQLAESLGLRVIYGDTDSVMIDTGSIDYKEALAIGSEFKAKVNERYRLLEIDVDNVFKKILLHAKKKYAAMNVVSFENNTEVLNLEVKGLDMRRREYCQLSKEVSTYVLNKLLSSKSSNGEDDDSEQTLNEIYDYLTEITSKIKNNEIRIDKYAINTRLSKDPKQYAQGKTMPSVQVALRLRKQGKVIKAGAVITFVITEGDESISAAERARSLQEIMANKSTNEYKPDAQYYLEKQIYAPVERLVERIDSVDLVRIATSLGLDSKKYEHRARSSTASNELQPLESMISDAERFKNSEYLTLQCSCGSSFKFGGIQASKDYMITHHGVQCNRCSTNFSNLRVTSQLEKIIRANISLYYSGWLYCDDVTCGIVTRQISVYGRRCIGHSGKAHGCKGIMRYRYSDKQLYNQLLFFDSIFDVDKAKKRSLKPLYEEQGEEDKENVKPITQGALDALCEQNRDFFDICRGVINRYLNNSGRRYVDMGSIFEFMVPEQKAVN</sequence>
<keyword evidence="10 12" id="KW-0238">DNA-binding</keyword>
<comment type="subcellular location">
    <subcellularLocation>
        <location evidence="1">Nucleus</location>
    </subcellularLocation>
</comment>
<keyword evidence="19" id="KW-1185">Reference proteome</keyword>
<evidence type="ECO:0000259" key="16">
    <source>
        <dbReference type="Pfam" id="PF08996"/>
    </source>
</evidence>
<dbReference type="Pfam" id="PF12254">
    <property type="entry name" value="DNA_pol_alpha_N"/>
    <property type="match status" value="1"/>
</dbReference>
<dbReference type="GO" id="GO:0000510">
    <property type="term" value="F:H3-H4 histone complex chaperone activity"/>
    <property type="evidence" value="ECO:0007669"/>
    <property type="project" value="EnsemblFungi"/>
</dbReference>
<evidence type="ECO:0000256" key="11">
    <source>
        <dbReference type="ARBA" id="ARBA00023242"/>
    </source>
</evidence>
<protein>
    <recommendedName>
        <fullName evidence="12">DNA polymerase</fullName>
        <ecNumber evidence="12">2.7.7.7</ecNumber>
    </recommendedName>
</protein>
<dbReference type="EC" id="2.7.7.7" evidence="12"/>
<accession>A0A1E4U1L7</accession>
<evidence type="ECO:0000259" key="15">
    <source>
        <dbReference type="Pfam" id="PF03104"/>
    </source>
</evidence>
<dbReference type="FunFam" id="3.30.420.10:FF:000036">
    <property type="entry name" value="DNA polymerase"/>
    <property type="match status" value="1"/>
</dbReference>
<evidence type="ECO:0000256" key="3">
    <source>
        <dbReference type="ARBA" id="ARBA00022679"/>
    </source>
</evidence>
<gene>
    <name evidence="18" type="ORF">PACTADRAFT_14300</name>
</gene>
<comment type="catalytic activity">
    <reaction evidence="12">
        <text>DNA(n) + a 2'-deoxyribonucleoside 5'-triphosphate = DNA(n+1) + diphosphate</text>
        <dbReference type="Rhea" id="RHEA:22508"/>
        <dbReference type="Rhea" id="RHEA-COMP:17339"/>
        <dbReference type="Rhea" id="RHEA-COMP:17340"/>
        <dbReference type="ChEBI" id="CHEBI:33019"/>
        <dbReference type="ChEBI" id="CHEBI:61560"/>
        <dbReference type="ChEBI" id="CHEBI:173112"/>
        <dbReference type="EC" id="2.7.7.7"/>
    </reaction>
</comment>